<dbReference type="EMBL" id="CAEZZP010000092">
    <property type="protein sequence ID" value="CAB4779007.1"/>
    <property type="molecule type" value="Genomic_DNA"/>
</dbReference>
<organism evidence="1">
    <name type="scientific">freshwater metagenome</name>
    <dbReference type="NCBI Taxonomy" id="449393"/>
    <lineage>
        <taxon>unclassified sequences</taxon>
        <taxon>metagenomes</taxon>
        <taxon>ecological metagenomes</taxon>
    </lineage>
</organism>
<gene>
    <name evidence="1" type="ORF">UFOPK2880_01312</name>
</gene>
<name>A0A6J6W8L7_9ZZZZ</name>
<evidence type="ECO:0000313" key="1">
    <source>
        <dbReference type="EMBL" id="CAB4779007.1"/>
    </source>
</evidence>
<protein>
    <submittedName>
        <fullName evidence="1">Unannotated protein</fullName>
    </submittedName>
</protein>
<reference evidence="1" key="1">
    <citation type="submission" date="2020-05" db="EMBL/GenBank/DDBJ databases">
        <authorList>
            <person name="Chiriac C."/>
            <person name="Salcher M."/>
            <person name="Ghai R."/>
            <person name="Kavagutti S V."/>
        </authorList>
    </citation>
    <scope>NUCLEOTIDE SEQUENCE</scope>
</reference>
<proteinExistence type="predicted"/>
<dbReference type="AlphaFoldDB" id="A0A6J6W8L7"/>
<accession>A0A6J6W8L7</accession>
<sequence length="146" mass="15626">MYVSKSFSCCRVIRDRKAKPKVHLAAAKKPAANVPPKAKTAKKATAKFSISSVATSRSLLARRSSIRSSVVLAKWNASCKSCRAVPRTTRSSSVSLVLVRPQSLKVLHKRLSTTTFPKLCATSSCTHSTSVHSLQVAVTAVTSKSA</sequence>